<comment type="caution">
    <text evidence="1">The sequence shown here is derived from an EMBL/GenBank/DDBJ whole genome shotgun (WGS) entry which is preliminary data.</text>
</comment>
<accession>A0ABS4NC21</accession>
<keyword evidence="2" id="KW-1185">Reference proteome</keyword>
<dbReference type="EMBL" id="JAGGLT010000005">
    <property type="protein sequence ID" value="MBP2071180.1"/>
    <property type="molecule type" value="Genomic_DNA"/>
</dbReference>
<dbReference type="Proteomes" id="UP001166402">
    <property type="component" value="Unassembled WGS sequence"/>
</dbReference>
<reference evidence="1" key="1">
    <citation type="submission" date="2021-03" db="EMBL/GenBank/DDBJ databases">
        <title>Genomic Encyclopedia of Type Strains, Phase IV (KMG-IV): sequencing the most valuable type-strain genomes for metagenomic binning, comparative biology and taxonomic classification.</title>
        <authorList>
            <person name="Goeker M."/>
        </authorList>
    </citation>
    <scope>NUCLEOTIDE SEQUENCE</scope>
    <source>
        <strain evidence="1">DSM 101588</strain>
    </source>
</reference>
<dbReference type="RefSeq" id="WP_209453121.1">
    <property type="nucleotide sequence ID" value="NZ_JAGGLT010000005.1"/>
</dbReference>
<evidence type="ECO:0000313" key="1">
    <source>
        <dbReference type="EMBL" id="MBP2071180.1"/>
    </source>
</evidence>
<organism evidence="1 2">
    <name type="scientific">Thermoanaerobacterium butyriciformans</name>
    <dbReference type="NCBI Taxonomy" id="1702242"/>
    <lineage>
        <taxon>Bacteria</taxon>
        <taxon>Bacillati</taxon>
        <taxon>Bacillota</taxon>
        <taxon>Clostridia</taxon>
        <taxon>Thermoanaerobacterales</taxon>
        <taxon>Thermoanaerobacteraceae</taxon>
        <taxon>Thermoanaerobacterium</taxon>
    </lineage>
</organism>
<protein>
    <submittedName>
        <fullName evidence="1">Uncharacterized protein</fullName>
    </submittedName>
</protein>
<proteinExistence type="predicted"/>
<sequence>MQSAITKQPKIRYIVTIDEDETPVYVARELKPGVITIMITARTPEEAESMRKEAAAIAKQQHKDMTPQNQGFSQCTRLASCKYEKSTVQAGPITFNL</sequence>
<evidence type="ECO:0000313" key="2">
    <source>
        <dbReference type="Proteomes" id="UP001166402"/>
    </source>
</evidence>
<name>A0ABS4NC21_9THEO</name>
<gene>
    <name evidence="1" type="ORF">J2Z80_000681</name>
</gene>